<keyword evidence="9" id="KW-0539">Nucleus</keyword>
<dbReference type="InterPro" id="IPR026846">
    <property type="entry name" value="Nse2(Mms21)"/>
</dbReference>
<reference evidence="14" key="2">
    <citation type="submission" date="2022-03" db="EMBL/GenBank/DDBJ databases">
        <title>Draft title - Genomic analysis of global carrot germplasm unveils the trajectory of domestication and the origin of high carotenoid orange carrot.</title>
        <authorList>
            <person name="Iorizzo M."/>
            <person name="Ellison S."/>
            <person name="Senalik D."/>
            <person name="Macko-Podgorni A."/>
            <person name="Grzebelus D."/>
            <person name="Bostan H."/>
            <person name="Rolling W."/>
            <person name="Curaba J."/>
            <person name="Simon P."/>
        </authorList>
    </citation>
    <scope>NUCLEOTIDE SEQUENCE</scope>
    <source>
        <tissue evidence="14">Leaf</tissue>
    </source>
</reference>
<dbReference type="KEGG" id="dcr:108220873"/>
<dbReference type="OMA" id="VECKHIY"/>
<feature type="region of interest" description="Disordered" evidence="11">
    <location>
        <begin position="231"/>
        <end position="251"/>
    </location>
</feature>
<evidence type="ECO:0000256" key="11">
    <source>
        <dbReference type="SAM" id="MobiDB-lite"/>
    </source>
</evidence>
<dbReference type="Gene3D" id="3.30.40.10">
    <property type="entry name" value="Zinc/RING finger domain, C3HC4 (zinc finger)"/>
    <property type="match status" value="1"/>
</dbReference>
<evidence type="ECO:0000256" key="5">
    <source>
        <dbReference type="ARBA" id="ARBA00022723"/>
    </source>
</evidence>
<feature type="domain" description="SP-RING-type" evidence="12">
    <location>
        <begin position="139"/>
        <end position="228"/>
    </location>
</feature>
<dbReference type="PANTHER" id="PTHR21330:SF1">
    <property type="entry name" value="E3 SUMO-PROTEIN LIGASE NSE2"/>
    <property type="match status" value="1"/>
</dbReference>
<dbReference type="GO" id="GO:0005634">
    <property type="term" value="C:nucleus"/>
    <property type="evidence" value="ECO:0007669"/>
    <property type="project" value="UniProtKB-SubCell"/>
</dbReference>
<accession>A0A161XQI6</accession>
<feature type="compositionally biased region" description="Acidic residues" evidence="11">
    <location>
        <begin position="241"/>
        <end position="251"/>
    </location>
</feature>
<keyword evidence="7" id="KW-0833">Ubl conjugation pathway</keyword>
<dbReference type="STRING" id="79200.A0A161XQI6"/>
<evidence type="ECO:0000256" key="9">
    <source>
        <dbReference type="ARBA" id="ARBA00023242"/>
    </source>
</evidence>
<dbReference type="EMBL" id="LNRQ01000005">
    <property type="protein sequence ID" value="KZM93876.1"/>
    <property type="molecule type" value="Genomic_DNA"/>
</dbReference>
<evidence type="ECO:0000256" key="8">
    <source>
        <dbReference type="ARBA" id="ARBA00022833"/>
    </source>
</evidence>
<dbReference type="SUPFAM" id="SSF57850">
    <property type="entry name" value="RING/U-box"/>
    <property type="match status" value="1"/>
</dbReference>
<gene>
    <name evidence="13" type="ORF">DCAR_017121</name>
    <name evidence="14" type="ORF">DCAR_0519572</name>
</gene>
<dbReference type="GO" id="GO:0030915">
    <property type="term" value="C:Smc5-Smc6 complex"/>
    <property type="evidence" value="ECO:0007669"/>
    <property type="project" value="InterPro"/>
</dbReference>
<dbReference type="GO" id="GO:0008270">
    <property type="term" value="F:zinc ion binding"/>
    <property type="evidence" value="ECO:0007669"/>
    <property type="project" value="UniProtKB-KW"/>
</dbReference>
<dbReference type="OrthoDB" id="26899at2759"/>
<evidence type="ECO:0000313" key="14">
    <source>
        <dbReference type="EMBL" id="WOH00214.1"/>
    </source>
</evidence>
<dbReference type="CDD" id="cd16651">
    <property type="entry name" value="SPL-RING_NSE2"/>
    <property type="match status" value="1"/>
</dbReference>
<dbReference type="EMBL" id="CP093347">
    <property type="protein sequence ID" value="WOH00214.1"/>
    <property type="molecule type" value="Genomic_DNA"/>
</dbReference>
<proteinExistence type="inferred from homology"/>
<keyword evidence="4" id="KW-0808">Transferase</keyword>
<comment type="subcellular location">
    <subcellularLocation>
        <location evidence="1">Nucleus</location>
    </subcellularLocation>
</comment>
<evidence type="ECO:0000256" key="2">
    <source>
        <dbReference type="ARBA" id="ARBA00004718"/>
    </source>
</evidence>
<evidence type="ECO:0000256" key="6">
    <source>
        <dbReference type="ARBA" id="ARBA00022771"/>
    </source>
</evidence>
<protein>
    <recommendedName>
        <fullName evidence="12">SP-RING-type domain-containing protein</fullName>
    </recommendedName>
</protein>
<evidence type="ECO:0000313" key="13">
    <source>
        <dbReference type="EMBL" id="KZM93876.1"/>
    </source>
</evidence>
<evidence type="ECO:0000256" key="10">
    <source>
        <dbReference type="PROSITE-ProRule" id="PRU00452"/>
    </source>
</evidence>
<evidence type="ECO:0000256" key="1">
    <source>
        <dbReference type="ARBA" id="ARBA00004123"/>
    </source>
</evidence>
<evidence type="ECO:0000259" key="12">
    <source>
        <dbReference type="PROSITE" id="PS51044"/>
    </source>
</evidence>
<keyword evidence="6 10" id="KW-0863">Zinc-finger</keyword>
<evidence type="ECO:0000256" key="4">
    <source>
        <dbReference type="ARBA" id="ARBA00022679"/>
    </source>
</evidence>
<dbReference type="UniPathway" id="UPA00886"/>
<reference evidence="13" key="1">
    <citation type="journal article" date="2016" name="Nat. Genet.">
        <title>A high-quality carrot genome assembly provides new insights into carotenoid accumulation and asterid genome evolution.</title>
        <authorList>
            <person name="Iorizzo M."/>
            <person name="Ellison S."/>
            <person name="Senalik D."/>
            <person name="Zeng P."/>
            <person name="Satapoomin P."/>
            <person name="Huang J."/>
            <person name="Bowman M."/>
            <person name="Iovene M."/>
            <person name="Sanseverino W."/>
            <person name="Cavagnaro P."/>
            <person name="Yildiz M."/>
            <person name="Macko-Podgorni A."/>
            <person name="Moranska E."/>
            <person name="Grzebelus E."/>
            <person name="Grzebelus D."/>
            <person name="Ashrafi H."/>
            <person name="Zheng Z."/>
            <person name="Cheng S."/>
            <person name="Spooner D."/>
            <person name="Van Deynze A."/>
            <person name="Simon P."/>
        </authorList>
    </citation>
    <scope>NUCLEOTIDE SEQUENCE [LARGE SCALE GENOMIC DNA]</scope>
    <source>
        <tissue evidence="13">Leaf</tissue>
    </source>
</reference>
<keyword evidence="15" id="KW-1185">Reference proteome</keyword>
<dbReference type="Gramene" id="KZM93876">
    <property type="protein sequence ID" value="KZM93876"/>
    <property type="gene ID" value="DCAR_017121"/>
</dbReference>
<name>A0A161XQI6_DAUCS</name>
<comment type="pathway">
    <text evidence="2">Protein modification; protein sumoylation.</text>
</comment>
<dbReference type="PANTHER" id="PTHR21330">
    <property type="entry name" value="E3 SUMO-PROTEIN LIGASE NSE2"/>
    <property type="match status" value="1"/>
</dbReference>
<dbReference type="GO" id="GO:0016925">
    <property type="term" value="P:protein sumoylation"/>
    <property type="evidence" value="ECO:0007669"/>
    <property type="project" value="UniProtKB-UniPathway"/>
</dbReference>
<comment type="similarity">
    <text evidence="3">Belongs to the NSE2 family.</text>
</comment>
<dbReference type="Proteomes" id="UP000077755">
    <property type="component" value="Chromosome 5"/>
</dbReference>
<evidence type="ECO:0000256" key="7">
    <source>
        <dbReference type="ARBA" id="ARBA00022786"/>
    </source>
</evidence>
<dbReference type="Pfam" id="PF11789">
    <property type="entry name" value="zf-Nse"/>
    <property type="match status" value="1"/>
</dbReference>
<dbReference type="GO" id="GO:0061665">
    <property type="term" value="F:SUMO ligase activity"/>
    <property type="evidence" value="ECO:0007669"/>
    <property type="project" value="TreeGrafter"/>
</dbReference>
<organism evidence="13">
    <name type="scientific">Daucus carota subsp. sativus</name>
    <name type="common">Carrot</name>
    <dbReference type="NCBI Taxonomy" id="79200"/>
    <lineage>
        <taxon>Eukaryota</taxon>
        <taxon>Viridiplantae</taxon>
        <taxon>Streptophyta</taxon>
        <taxon>Embryophyta</taxon>
        <taxon>Tracheophyta</taxon>
        <taxon>Spermatophyta</taxon>
        <taxon>Magnoliopsida</taxon>
        <taxon>eudicotyledons</taxon>
        <taxon>Gunneridae</taxon>
        <taxon>Pentapetalae</taxon>
        <taxon>asterids</taxon>
        <taxon>campanulids</taxon>
        <taxon>Apiales</taxon>
        <taxon>Apiaceae</taxon>
        <taxon>Apioideae</taxon>
        <taxon>Scandiceae</taxon>
        <taxon>Daucinae</taxon>
        <taxon>Daucus</taxon>
        <taxon>Daucus sect. Daucus</taxon>
    </lineage>
</organism>
<dbReference type="InterPro" id="IPR004181">
    <property type="entry name" value="Znf_MIZ"/>
</dbReference>
<evidence type="ECO:0000256" key="3">
    <source>
        <dbReference type="ARBA" id="ARBA00008212"/>
    </source>
</evidence>
<dbReference type="AlphaFoldDB" id="A0A161XQI6"/>
<evidence type="ECO:0000313" key="15">
    <source>
        <dbReference type="Proteomes" id="UP000077755"/>
    </source>
</evidence>
<dbReference type="InterPro" id="IPR013083">
    <property type="entry name" value="Znf_RING/FYVE/PHD"/>
</dbReference>
<dbReference type="GO" id="GO:0000724">
    <property type="term" value="P:double-strand break repair via homologous recombination"/>
    <property type="evidence" value="ECO:0007669"/>
    <property type="project" value="InterPro"/>
</dbReference>
<keyword evidence="5" id="KW-0479">Metal-binding</keyword>
<dbReference type="PROSITE" id="PS51044">
    <property type="entry name" value="ZF_SP_RING"/>
    <property type="match status" value="1"/>
</dbReference>
<keyword evidence="8" id="KW-0862">Zinc</keyword>
<sequence length="251" mass="28124">MASTSSASSSRMKTAAMALQSDNQTIIAEIRRTMNMFKDIAVDLEADHQSEMVKELEVGFIQLLETTGDCMHFSAAIESIGNGYEPKEQLTDFKKLFDEEIEKQKSRLSVAPEKDPLFRQFTAAVWNVNHAGQPMPGEEEEDIIVTSTQSNLLNVNCPLSGKPIVTLSDPVRSMDCKHIYGKKFIMHYIKSTKGLQAKCPITGCPKILREDRVVCDPLLRIEIEEMKAMSKESGPTNIVEDFTDLNEEESE</sequence>